<dbReference type="PANTHER" id="PTHR42837">
    <property type="entry name" value="REGULATOR OF SIGMA-E PROTEASE RSEP"/>
    <property type="match status" value="1"/>
</dbReference>
<gene>
    <name evidence="13" type="ORF">LY28_01255</name>
</gene>
<feature type="transmembrane region" description="Helical" evidence="11">
    <location>
        <begin position="355"/>
        <end position="375"/>
    </location>
</feature>
<dbReference type="InterPro" id="IPR004387">
    <property type="entry name" value="Pept_M50_Zn"/>
</dbReference>
<organism evidence="13 14">
    <name type="scientific">Ruminiclostridium sufflavum DSM 19573</name>
    <dbReference type="NCBI Taxonomy" id="1121337"/>
    <lineage>
        <taxon>Bacteria</taxon>
        <taxon>Bacillati</taxon>
        <taxon>Bacillota</taxon>
        <taxon>Clostridia</taxon>
        <taxon>Eubacteriales</taxon>
        <taxon>Oscillospiraceae</taxon>
        <taxon>Ruminiclostridium</taxon>
    </lineage>
</organism>
<dbReference type="RefSeq" id="WP_110461316.1">
    <property type="nucleotide sequence ID" value="NZ_QKMR01000006.1"/>
</dbReference>
<dbReference type="Pfam" id="PF02163">
    <property type="entry name" value="Peptidase_M50"/>
    <property type="match status" value="1"/>
</dbReference>
<evidence type="ECO:0000256" key="4">
    <source>
        <dbReference type="ARBA" id="ARBA00022670"/>
    </source>
</evidence>
<dbReference type="InterPro" id="IPR036034">
    <property type="entry name" value="PDZ_sf"/>
</dbReference>
<keyword evidence="8 11" id="KW-1133">Transmembrane helix</keyword>
<evidence type="ECO:0000256" key="10">
    <source>
        <dbReference type="ARBA" id="ARBA00023136"/>
    </source>
</evidence>
<accession>A0A318XLU2</accession>
<comment type="similarity">
    <text evidence="3 11">Belongs to the peptidase M50B family.</text>
</comment>
<evidence type="ECO:0000256" key="5">
    <source>
        <dbReference type="ARBA" id="ARBA00022692"/>
    </source>
</evidence>
<protein>
    <recommendedName>
        <fullName evidence="11">Zinc metalloprotease</fullName>
        <ecNumber evidence="11">3.4.24.-</ecNumber>
    </recommendedName>
</protein>
<comment type="caution">
    <text evidence="13">The sequence shown here is derived from an EMBL/GenBank/DDBJ whole genome shotgun (WGS) entry which is preliminary data.</text>
</comment>
<keyword evidence="7 11" id="KW-0862">Zinc</keyword>
<feature type="transmembrane region" description="Helical" evidence="11">
    <location>
        <begin position="88"/>
        <end position="111"/>
    </location>
</feature>
<evidence type="ECO:0000313" key="13">
    <source>
        <dbReference type="EMBL" id="PYG88407.1"/>
    </source>
</evidence>
<dbReference type="NCBIfam" id="TIGR00054">
    <property type="entry name" value="RIP metalloprotease RseP"/>
    <property type="match status" value="1"/>
</dbReference>
<feature type="transmembrane region" description="Helical" evidence="11">
    <location>
        <begin position="404"/>
        <end position="423"/>
    </location>
</feature>
<evidence type="ECO:0000313" key="14">
    <source>
        <dbReference type="Proteomes" id="UP000248132"/>
    </source>
</evidence>
<evidence type="ECO:0000256" key="9">
    <source>
        <dbReference type="ARBA" id="ARBA00023049"/>
    </source>
</evidence>
<evidence type="ECO:0000256" key="8">
    <source>
        <dbReference type="ARBA" id="ARBA00022989"/>
    </source>
</evidence>
<dbReference type="GO" id="GO:0006508">
    <property type="term" value="P:proteolysis"/>
    <property type="evidence" value="ECO:0007669"/>
    <property type="project" value="UniProtKB-KW"/>
</dbReference>
<keyword evidence="4 13" id="KW-0645">Protease</keyword>
<dbReference type="Proteomes" id="UP000248132">
    <property type="component" value="Unassembled WGS sequence"/>
</dbReference>
<evidence type="ECO:0000256" key="7">
    <source>
        <dbReference type="ARBA" id="ARBA00022833"/>
    </source>
</evidence>
<dbReference type="InterPro" id="IPR001478">
    <property type="entry name" value="PDZ"/>
</dbReference>
<keyword evidence="9 11" id="KW-0482">Metalloprotease</keyword>
<comment type="cofactor">
    <cofactor evidence="1 11">
        <name>Zn(2+)</name>
        <dbReference type="ChEBI" id="CHEBI:29105"/>
    </cofactor>
</comment>
<sequence length="433" mass="47654">MGILLGILVLSFLIIIHELGHFLVAKAFKVKVNEFSLFMGPKLFSFQKGETVYSLRLIPLGGYVKMEGEEEESEDERAYNKKPVGVRAAIIAAGPIMNIVIALVIAFIMMAQTGFNTTQVKTVLPGSVAENAGIQVGDTLEKYNGKTIYQVGDLEVFAYPLTNESVDLQYERNGEKQKVNITPNREQDGYMLGFTPKDTANIDGSESNVVAEVTDKSPADEAGLKAGDKIVKLNGTEIKTRRDISKIVDQSEKKEITITVDRAGKIQDLKPITPVARKTSEWKAIGVEFEYSKGGFINTLKASINYTISTSRTIYYSIGWLFTQTVHLSDLSGPVGITSVISDVVRLSPSLMDKVINLLSMTAMISINLGLVNLIPFPALDGSKLVLLLIEKIRKKALNPEKEAMITMVGFVLLIVLLVYVTYNDVLKKILHL</sequence>
<name>A0A318XLU2_9FIRM</name>
<keyword evidence="10 11" id="KW-0472">Membrane</keyword>
<proteinExistence type="inferred from homology"/>
<dbReference type="OrthoDB" id="9782003at2"/>
<reference evidence="13 14" key="1">
    <citation type="submission" date="2018-06" db="EMBL/GenBank/DDBJ databases">
        <title>Genomic Encyclopedia of Type Strains, Phase I: the one thousand microbial genomes (KMG-I) project.</title>
        <authorList>
            <person name="Kyrpides N."/>
        </authorList>
    </citation>
    <scope>NUCLEOTIDE SEQUENCE [LARGE SCALE GENOMIC DNA]</scope>
    <source>
        <strain evidence="13 14">DSM 19573</strain>
    </source>
</reference>
<dbReference type="SUPFAM" id="SSF50156">
    <property type="entry name" value="PDZ domain-like"/>
    <property type="match status" value="2"/>
</dbReference>
<dbReference type="GO" id="GO:0004222">
    <property type="term" value="F:metalloendopeptidase activity"/>
    <property type="evidence" value="ECO:0007669"/>
    <property type="project" value="InterPro"/>
</dbReference>
<keyword evidence="6 11" id="KW-0378">Hydrolase</keyword>
<dbReference type="InterPro" id="IPR041489">
    <property type="entry name" value="PDZ_6"/>
</dbReference>
<dbReference type="InterPro" id="IPR008915">
    <property type="entry name" value="Peptidase_M50"/>
</dbReference>
<evidence type="ECO:0000256" key="3">
    <source>
        <dbReference type="ARBA" id="ARBA00007931"/>
    </source>
</evidence>
<dbReference type="Pfam" id="PF17820">
    <property type="entry name" value="PDZ_6"/>
    <property type="match status" value="2"/>
</dbReference>
<dbReference type="AlphaFoldDB" id="A0A318XLU2"/>
<comment type="subcellular location">
    <subcellularLocation>
        <location evidence="2">Membrane</location>
        <topology evidence="2">Multi-pass membrane protein</topology>
    </subcellularLocation>
</comment>
<dbReference type="PANTHER" id="PTHR42837:SF2">
    <property type="entry name" value="MEMBRANE METALLOPROTEASE ARASP2, CHLOROPLASTIC-RELATED"/>
    <property type="match status" value="1"/>
</dbReference>
<dbReference type="GO" id="GO:0016020">
    <property type="term" value="C:membrane"/>
    <property type="evidence" value="ECO:0007669"/>
    <property type="project" value="UniProtKB-SubCell"/>
</dbReference>
<dbReference type="SMART" id="SM00228">
    <property type="entry name" value="PDZ"/>
    <property type="match status" value="2"/>
</dbReference>
<dbReference type="Gene3D" id="2.30.42.10">
    <property type="match status" value="2"/>
</dbReference>
<keyword evidence="5 11" id="KW-0812">Transmembrane</keyword>
<evidence type="ECO:0000256" key="6">
    <source>
        <dbReference type="ARBA" id="ARBA00022801"/>
    </source>
</evidence>
<feature type="domain" description="PDZ" evidence="12">
    <location>
        <begin position="180"/>
        <end position="239"/>
    </location>
</feature>
<keyword evidence="11" id="KW-0479">Metal-binding</keyword>
<dbReference type="CDD" id="cd23081">
    <property type="entry name" value="cpPDZ_EcRseP-like"/>
    <property type="match status" value="1"/>
</dbReference>
<evidence type="ECO:0000256" key="2">
    <source>
        <dbReference type="ARBA" id="ARBA00004141"/>
    </source>
</evidence>
<dbReference type="CDD" id="cd06163">
    <property type="entry name" value="S2P-M50_PDZ_RseP-like"/>
    <property type="match status" value="1"/>
</dbReference>
<keyword evidence="14" id="KW-1185">Reference proteome</keyword>
<dbReference type="EMBL" id="QKMR01000006">
    <property type="protein sequence ID" value="PYG88407.1"/>
    <property type="molecule type" value="Genomic_DNA"/>
</dbReference>
<dbReference type="PROSITE" id="PS50106">
    <property type="entry name" value="PDZ"/>
    <property type="match status" value="1"/>
</dbReference>
<evidence type="ECO:0000259" key="12">
    <source>
        <dbReference type="PROSITE" id="PS50106"/>
    </source>
</evidence>
<dbReference type="EC" id="3.4.24.-" evidence="11"/>
<evidence type="ECO:0000256" key="11">
    <source>
        <dbReference type="RuleBase" id="RU362031"/>
    </source>
</evidence>
<dbReference type="GO" id="GO:0046872">
    <property type="term" value="F:metal ion binding"/>
    <property type="evidence" value="ECO:0007669"/>
    <property type="project" value="UniProtKB-KW"/>
</dbReference>
<evidence type="ECO:0000256" key="1">
    <source>
        <dbReference type="ARBA" id="ARBA00001947"/>
    </source>
</evidence>